<dbReference type="InterPro" id="IPR005202">
    <property type="entry name" value="TF_GRAS"/>
</dbReference>
<proteinExistence type="inferred from homology"/>
<dbReference type="Pfam" id="PF03514">
    <property type="entry name" value="GRAS"/>
    <property type="match status" value="1"/>
</dbReference>
<evidence type="ECO:0000256" key="3">
    <source>
        <dbReference type="PROSITE-ProRule" id="PRU01191"/>
    </source>
</evidence>
<comment type="caution">
    <text evidence="3">Lacks conserved residue(s) required for the propagation of feature annotation.</text>
</comment>
<feature type="region of interest" description="Leucine repeat I (LRI)" evidence="3">
    <location>
        <begin position="372"/>
        <end position="432"/>
    </location>
</feature>
<evidence type="ECO:0000256" key="2">
    <source>
        <dbReference type="ARBA" id="ARBA00023163"/>
    </source>
</evidence>
<evidence type="ECO:0000256" key="4">
    <source>
        <dbReference type="SAM" id="MobiDB-lite"/>
    </source>
</evidence>
<comment type="similarity">
    <text evidence="3">Belongs to the GRAS family.</text>
</comment>
<keyword evidence="2" id="KW-0804">Transcription</keyword>
<reference evidence="5 6" key="1">
    <citation type="journal article" date="2016" name="DNA Res.">
        <title>The draft genome of MD-2 pineapple using hybrid error correction of long reads.</title>
        <authorList>
            <person name="Redwan R.M."/>
            <person name="Saidin A."/>
            <person name="Kumar S.V."/>
        </authorList>
    </citation>
    <scope>NUCLEOTIDE SEQUENCE [LARGE SCALE GENOMIC DNA]</scope>
    <source>
        <strain evidence="6">cv. MD2</strain>
        <tissue evidence="5">Leaf</tissue>
    </source>
</reference>
<protein>
    <submittedName>
        <fullName evidence="5">Scarecrow-like protein 9</fullName>
    </submittedName>
</protein>
<accession>A0A199VBS5</accession>
<evidence type="ECO:0000256" key="1">
    <source>
        <dbReference type="ARBA" id="ARBA00023015"/>
    </source>
</evidence>
<feature type="compositionally biased region" description="Polar residues" evidence="4">
    <location>
        <begin position="343"/>
        <end position="354"/>
    </location>
</feature>
<feature type="region of interest" description="Leucine repeat II (LRII)" evidence="3">
    <location>
        <begin position="532"/>
        <end position="564"/>
    </location>
</feature>
<dbReference type="Proteomes" id="UP000092600">
    <property type="component" value="Unassembled WGS sequence"/>
</dbReference>
<gene>
    <name evidence="5" type="ORF">ACMD2_10700</name>
</gene>
<organism evidence="5 6">
    <name type="scientific">Ananas comosus</name>
    <name type="common">Pineapple</name>
    <name type="synonym">Ananas ananas</name>
    <dbReference type="NCBI Taxonomy" id="4615"/>
    <lineage>
        <taxon>Eukaryota</taxon>
        <taxon>Viridiplantae</taxon>
        <taxon>Streptophyta</taxon>
        <taxon>Embryophyta</taxon>
        <taxon>Tracheophyta</taxon>
        <taxon>Spermatophyta</taxon>
        <taxon>Magnoliopsida</taxon>
        <taxon>Liliopsida</taxon>
        <taxon>Poales</taxon>
        <taxon>Bromeliaceae</taxon>
        <taxon>Bromelioideae</taxon>
        <taxon>Ananas</taxon>
    </lineage>
</organism>
<name>A0A199VBS5_ANACO</name>
<feature type="region of interest" description="SAW" evidence="3">
    <location>
        <begin position="670"/>
        <end position="745"/>
    </location>
</feature>
<sequence>MVLDSRLRELSGMFSGLTYDDHSAGENSMARVRLNESQPFLDHNTYKNFPQMVPVANSNGDFSSNICKFNEGDGPEDCEIISDIALNYISRMLMEEDIDEKVSTYQEEAALRAAAKPFYDILGQKFPPSPVRPPLLGSPNDSSNSNYAHSGCFSGSSGVADNCWFQDSTNYKQSQAYPVSFDYRSQPSKSSSSNGSNAVESFEEPLITSGRVPEFLIESLPAWQFRKGVEEAQKFLPSSDKLIIDLEATGISFCRELRKGNQRVNKVKAEAGEKESPSFTSKVRKNPNSEDLDLMEGRSNKQFAVFSEEPLRSEMFDMVLLCQGEKSSKKVTDLQELMKNEANKSSSENLQTKGSAGGARPRGRKQNRKEVVDLRTLLIHCAQAVAADDRRTANELLKQLRQHSSPNGDGSQRLAYCFADGLEARLAGTGSQIYHKLVAKRTTATDMLKAYHLYLAACPFKKVSHFFSNQTILNVAEKAKKVHIIDFGIFFGFQWPCLIQRLSKREGGPPMLRITGIDVPQPGFRPTERIEETGRRLAEYAKKFKVPFEYQAIASKWETIRVEDLKINNDEVLIVNCLYRFRNLIDETVAVDSPRNRVLNTIRRMNPEVFIHGIVNGSYSAPFFVTRFREALFHFSALFDMLETNVPRENEQRLLIERDLFGREALNVIACEGSERVERPETYKQWQVRNLRAGFEQLPLNPEIMRKAKEKLRTIYHKDFVIDEDSRWLLQGWKGRIIYAVSTWKPNVL</sequence>
<dbReference type="STRING" id="4615.A0A199VBS5"/>
<feature type="region of interest" description="Disordered" evidence="4">
    <location>
        <begin position="268"/>
        <end position="294"/>
    </location>
</feature>
<evidence type="ECO:0000313" key="6">
    <source>
        <dbReference type="Proteomes" id="UP000092600"/>
    </source>
</evidence>
<keyword evidence="1" id="KW-0805">Transcription regulation</keyword>
<dbReference type="AlphaFoldDB" id="A0A199VBS5"/>
<comment type="caution">
    <text evidence="5">The sequence shown here is derived from an EMBL/GenBank/DDBJ whole genome shotgun (WGS) entry which is preliminary data.</text>
</comment>
<evidence type="ECO:0000313" key="5">
    <source>
        <dbReference type="EMBL" id="OAY74544.1"/>
    </source>
</evidence>
<feature type="region of interest" description="Disordered" evidence="4">
    <location>
        <begin position="340"/>
        <end position="367"/>
    </location>
</feature>
<feature type="region of interest" description="VHIID" evidence="3">
    <location>
        <begin position="451"/>
        <end position="516"/>
    </location>
</feature>
<dbReference type="PROSITE" id="PS50985">
    <property type="entry name" value="GRAS"/>
    <property type="match status" value="1"/>
</dbReference>
<feature type="short sequence motif" description="VHIID" evidence="3">
    <location>
        <begin position="482"/>
        <end position="486"/>
    </location>
</feature>
<dbReference type="EMBL" id="LSRQ01002366">
    <property type="protein sequence ID" value="OAY74544.1"/>
    <property type="molecule type" value="Genomic_DNA"/>
</dbReference>
<dbReference type="PANTHER" id="PTHR31636">
    <property type="entry name" value="OSJNBA0084A10.13 PROTEIN-RELATED"/>
    <property type="match status" value="1"/>
</dbReference>